<dbReference type="AlphaFoldDB" id="A0A6J0BLT5"/>
<dbReference type="GeneID" id="107221238"/>
<dbReference type="InterPro" id="IPR016135">
    <property type="entry name" value="UBQ-conjugating_enzyme/RWD"/>
</dbReference>
<organism evidence="3">
    <name type="scientific">Neodiprion lecontei</name>
    <name type="common">Redheaded pine sawfly</name>
    <dbReference type="NCBI Taxonomy" id="441921"/>
    <lineage>
        <taxon>Eukaryota</taxon>
        <taxon>Metazoa</taxon>
        <taxon>Ecdysozoa</taxon>
        <taxon>Arthropoda</taxon>
        <taxon>Hexapoda</taxon>
        <taxon>Insecta</taxon>
        <taxon>Pterygota</taxon>
        <taxon>Neoptera</taxon>
        <taxon>Endopterygota</taxon>
        <taxon>Hymenoptera</taxon>
        <taxon>Tenthredinoidea</taxon>
        <taxon>Diprionidae</taxon>
        <taxon>Diprioninae</taxon>
        <taxon>Neodiprion</taxon>
    </lineage>
</organism>
<feature type="domain" description="UBC core" evidence="1">
    <location>
        <begin position="67"/>
        <end position="215"/>
    </location>
</feature>
<dbReference type="OrthoDB" id="5596422at2759"/>
<reference evidence="3" key="1">
    <citation type="submission" date="2025-08" db="UniProtKB">
        <authorList>
            <consortium name="RefSeq"/>
        </authorList>
    </citation>
    <scope>IDENTIFICATION</scope>
    <source>
        <tissue evidence="3">Thorax and Abdomen</tissue>
    </source>
</reference>
<dbReference type="CDD" id="cd23814">
    <property type="entry name" value="UEV_AKTIP"/>
    <property type="match status" value="1"/>
</dbReference>
<dbReference type="InParanoid" id="A0A6J0BLT5"/>
<gene>
    <name evidence="3" type="primary">LOC107221238</name>
</gene>
<dbReference type="Proteomes" id="UP000829291">
    <property type="component" value="Chromosome 2"/>
</dbReference>
<evidence type="ECO:0000313" key="3">
    <source>
        <dbReference type="RefSeq" id="XP_015515641.2"/>
    </source>
</evidence>
<evidence type="ECO:0000259" key="1">
    <source>
        <dbReference type="PROSITE" id="PS50127"/>
    </source>
</evidence>
<evidence type="ECO:0000313" key="2">
    <source>
        <dbReference type="Proteomes" id="UP000829291"/>
    </source>
</evidence>
<accession>A0A6J0BLT5</accession>
<protein>
    <submittedName>
        <fullName evidence="3">AKT-interacting protein</fullName>
    </submittedName>
</protein>
<dbReference type="SMART" id="SM00212">
    <property type="entry name" value="UBCc"/>
    <property type="match status" value="1"/>
</dbReference>
<name>A0A6J0BLT5_NEOLC</name>
<sequence>MIVTMSSRYTTTGIKGEGDVDDNYRQQGSLRKLLPSNSNGETQLAMSTRMIDRPPSTRSNREYAVFLQEYIILSEYNMMQKQDLKRIYVIPSANDSFLWFGVFFVRQGIYQGGVFRFTITLPPTFPDGGCPKVVFQPNVFHPLLKADTGELDTTWEFPEWKRNNRVWQLVQYIVKVFSKIESKMPSINEEALMLFASNIESFQKKARASVTESLSQLYDPPSTDDPHYITFTPYDSSSHDGIKEEILKSKKEEENKVLGFSWVQPGSLQPFSKPETR</sequence>
<proteinExistence type="predicted"/>
<dbReference type="Pfam" id="PF00179">
    <property type="entry name" value="UQ_con"/>
    <property type="match status" value="1"/>
</dbReference>
<dbReference type="Gene3D" id="3.10.110.10">
    <property type="entry name" value="Ubiquitin Conjugating Enzyme"/>
    <property type="match status" value="1"/>
</dbReference>
<dbReference type="RefSeq" id="XP_015515641.2">
    <property type="nucleotide sequence ID" value="XM_015660155.2"/>
</dbReference>
<dbReference type="SUPFAM" id="SSF54495">
    <property type="entry name" value="UBC-like"/>
    <property type="match status" value="1"/>
</dbReference>
<dbReference type="InterPro" id="IPR000608">
    <property type="entry name" value="UBC"/>
</dbReference>
<dbReference type="PROSITE" id="PS50127">
    <property type="entry name" value="UBC_2"/>
    <property type="match status" value="1"/>
</dbReference>
<dbReference type="KEGG" id="nlo:107221238"/>
<keyword evidence="2" id="KW-1185">Reference proteome</keyword>
<dbReference type="FunCoup" id="A0A6J0BLT5">
    <property type="interactions" value="998"/>
</dbReference>